<reference evidence="1 2" key="1">
    <citation type="submission" date="2017-09" db="EMBL/GenBank/DDBJ databases">
        <title>Large-scale bioinformatics analysis of Bacillus genomes uncovers conserved roles of natural products in bacterial physiology.</title>
        <authorList>
            <consortium name="Agbiome Team Llc"/>
            <person name="Bleich R.M."/>
            <person name="Grubbs K.J."/>
            <person name="Santa Maria K.C."/>
            <person name="Allen S.E."/>
            <person name="Farag S."/>
            <person name="Shank E.A."/>
            <person name="Bowers A."/>
        </authorList>
    </citation>
    <scope>NUCLEOTIDE SEQUENCE [LARGE SCALE GENOMIC DNA]</scope>
    <source>
        <strain evidence="1 2">AFS092789</strain>
    </source>
</reference>
<sequence>MMQYLIVVLNGKEYPDDRFHIETETVIFEGNIFSVNDNLYTVVEKDGSILYCHSNVNTIKVHTQQHI</sequence>
<organism evidence="1 2">
    <name type="scientific">Bacillus cereus</name>
    <dbReference type="NCBI Taxonomy" id="1396"/>
    <lineage>
        <taxon>Bacteria</taxon>
        <taxon>Bacillati</taxon>
        <taxon>Bacillota</taxon>
        <taxon>Bacilli</taxon>
        <taxon>Bacillales</taxon>
        <taxon>Bacillaceae</taxon>
        <taxon>Bacillus</taxon>
        <taxon>Bacillus cereus group</taxon>
    </lineage>
</organism>
<dbReference type="Proteomes" id="UP000219922">
    <property type="component" value="Unassembled WGS sequence"/>
</dbReference>
<comment type="caution">
    <text evidence="1">The sequence shown here is derived from an EMBL/GenBank/DDBJ whole genome shotgun (WGS) entry which is preliminary data.</text>
</comment>
<gene>
    <name evidence="1" type="ORF">CON36_28290</name>
</gene>
<protein>
    <submittedName>
        <fullName evidence="1">Uncharacterized protein</fullName>
    </submittedName>
</protein>
<evidence type="ECO:0000313" key="1">
    <source>
        <dbReference type="EMBL" id="PDZ95454.1"/>
    </source>
</evidence>
<dbReference type="AlphaFoldDB" id="A0A9X6SUX9"/>
<accession>A0A9X6SUX9</accession>
<proteinExistence type="predicted"/>
<dbReference type="EMBL" id="NVMX01000056">
    <property type="protein sequence ID" value="PDZ95454.1"/>
    <property type="molecule type" value="Genomic_DNA"/>
</dbReference>
<dbReference type="RefSeq" id="WP_098006124.1">
    <property type="nucleotide sequence ID" value="NZ_NVMX01000056.1"/>
</dbReference>
<name>A0A9X6SUX9_BACCE</name>
<evidence type="ECO:0000313" key="2">
    <source>
        <dbReference type="Proteomes" id="UP000219922"/>
    </source>
</evidence>